<protein>
    <submittedName>
        <fullName evidence="2">Uncharacterized protein</fullName>
    </submittedName>
</protein>
<accession>A0A0M9G8P8</accession>
<dbReference type="GeneID" id="26901705"/>
<evidence type="ECO:0000256" key="1">
    <source>
        <dbReference type="SAM" id="Phobius"/>
    </source>
</evidence>
<dbReference type="OrthoDB" id="261590at2759"/>
<name>A0A0M9G8P8_LEPPY</name>
<feature type="transmembrane region" description="Helical" evidence="1">
    <location>
        <begin position="37"/>
        <end position="60"/>
    </location>
</feature>
<dbReference type="EMBL" id="LGTL01000002">
    <property type="protein sequence ID" value="KPA84973.1"/>
    <property type="molecule type" value="Genomic_DNA"/>
</dbReference>
<dbReference type="RefSeq" id="XP_015663413.1">
    <property type="nucleotide sequence ID" value="XM_015797893.1"/>
</dbReference>
<dbReference type="Proteomes" id="UP000037923">
    <property type="component" value="Unassembled WGS sequence"/>
</dbReference>
<gene>
    <name evidence="2" type="ORF">ABB37_01410</name>
</gene>
<keyword evidence="1" id="KW-1133">Transmembrane helix</keyword>
<dbReference type="EMBL" id="LGTL01000002">
    <property type="protein sequence ID" value="KPA84974.1"/>
    <property type="molecule type" value="Genomic_DNA"/>
</dbReference>
<dbReference type="OMA" id="WEREVLM"/>
<dbReference type="RefSeq" id="XP_015663412.1">
    <property type="nucleotide sequence ID" value="XM_015797892.1"/>
</dbReference>
<evidence type="ECO:0000313" key="3">
    <source>
        <dbReference type="Proteomes" id="UP000037923"/>
    </source>
</evidence>
<organism evidence="2 3">
    <name type="scientific">Leptomonas pyrrhocoris</name>
    <name type="common">Firebug parasite</name>
    <dbReference type="NCBI Taxonomy" id="157538"/>
    <lineage>
        <taxon>Eukaryota</taxon>
        <taxon>Discoba</taxon>
        <taxon>Euglenozoa</taxon>
        <taxon>Kinetoplastea</taxon>
        <taxon>Metakinetoplastina</taxon>
        <taxon>Trypanosomatida</taxon>
        <taxon>Trypanosomatidae</taxon>
        <taxon>Leishmaniinae</taxon>
        <taxon>Leptomonas</taxon>
    </lineage>
</organism>
<comment type="caution">
    <text evidence="2">The sequence shown here is derived from an EMBL/GenBank/DDBJ whole genome shotgun (WGS) entry which is preliminary data.</text>
</comment>
<keyword evidence="3" id="KW-1185">Reference proteome</keyword>
<dbReference type="VEuPathDB" id="TriTrypDB:LpyrH10_02_3840"/>
<reference evidence="2 3" key="1">
    <citation type="submission" date="2015-07" db="EMBL/GenBank/DDBJ databases">
        <title>High-quality genome of monoxenous trypanosomatid Leptomonas pyrrhocoris.</title>
        <authorList>
            <person name="Flegontov P."/>
            <person name="Butenko A."/>
            <person name="Firsov S."/>
            <person name="Vlcek C."/>
            <person name="Logacheva M.D."/>
            <person name="Field M."/>
            <person name="Filatov D."/>
            <person name="Flegontova O."/>
            <person name="Gerasimov E."/>
            <person name="Jackson A.P."/>
            <person name="Kelly S."/>
            <person name="Opperdoes F."/>
            <person name="O'Reilly A."/>
            <person name="Votypka J."/>
            <person name="Yurchenko V."/>
            <person name="Lukes J."/>
        </authorList>
    </citation>
    <scope>NUCLEOTIDE SEQUENCE [LARGE SCALE GENOMIC DNA]</scope>
    <source>
        <strain evidence="2">H10</strain>
    </source>
</reference>
<proteinExistence type="predicted"/>
<sequence length="114" mass="13437">MGFRMLQDFLRIQRWEREILKRDDHTESIVVRSIRMIPWSGVTMLFFIMVFFGVDLGAGIKQTARQIKEKKEDAQTTLEVQKVQARQWSVEQVKNFREGDLPQPSWEKGGPRAK</sequence>
<keyword evidence="1" id="KW-0812">Transmembrane</keyword>
<evidence type="ECO:0000313" key="2">
    <source>
        <dbReference type="EMBL" id="KPA84973.1"/>
    </source>
</evidence>
<dbReference type="AlphaFoldDB" id="A0A0M9G8P8"/>
<keyword evidence="1" id="KW-0472">Membrane</keyword>